<sequence length="117" mass="12760">MGERAAGHPGRRPDPADLAVVNEIAAGRGPVPRIDPVTGTATWRRPVTAGQLTVAFARDVVGTFTEPAISRIRMCAAGNCYLIYLDTSRPGNRRWCSMQRCGNRSKVRGHRDRGDKS</sequence>
<name>A0A6F8YDE7_9ACTN</name>
<dbReference type="Pfam" id="PF07336">
    <property type="entry name" value="ABATE"/>
    <property type="match status" value="1"/>
</dbReference>
<dbReference type="AlphaFoldDB" id="A0A6F8YDE7"/>
<dbReference type="PANTHER" id="PTHR35525">
    <property type="entry name" value="BLL6575 PROTEIN"/>
    <property type="match status" value="1"/>
</dbReference>
<dbReference type="SUPFAM" id="SSF160904">
    <property type="entry name" value="Jann2411-like"/>
    <property type="match status" value="1"/>
</dbReference>
<dbReference type="Gene3D" id="1.10.3300.10">
    <property type="entry name" value="Jann2411-like domain"/>
    <property type="match status" value="1"/>
</dbReference>
<feature type="domain" description="Zinc finger CGNR" evidence="1">
    <location>
        <begin position="71"/>
        <end position="113"/>
    </location>
</feature>
<protein>
    <recommendedName>
        <fullName evidence="1">Zinc finger CGNR domain-containing protein</fullName>
    </recommendedName>
</protein>
<dbReference type="KEGG" id="psuu:Psuf_014390"/>
<reference evidence="2 3" key="1">
    <citation type="submission" date="2020-03" db="EMBL/GenBank/DDBJ databases">
        <title>Whole genome shotgun sequence of Phytohabitans suffuscus NBRC 105367.</title>
        <authorList>
            <person name="Komaki H."/>
            <person name="Tamura T."/>
        </authorList>
    </citation>
    <scope>NUCLEOTIDE SEQUENCE [LARGE SCALE GENOMIC DNA]</scope>
    <source>
        <strain evidence="2 3">NBRC 105367</strain>
    </source>
</reference>
<evidence type="ECO:0000259" key="1">
    <source>
        <dbReference type="Pfam" id="PF11706"/>
    </source>
</evidence>
<dbReference type="InterPro" id="IPR021005">
    <property type="entry name" value="Znf_CGNR"/>
</dbReference>
<gene>
    <name evidence="2" type="ORF">Psuf_014390</name>
</gene>
<dbReference type="Proteomes" id="UP000503011">
    <property type="component" value="Chromosome"/>
</dbReference>
<accession>A0A6F8YDE7</accession>
<dbReference type="EMBL" id="AP022871">
    <property type="protein sequence ID" value="BCB84126.1"/>
    <property type="molecule type" value="Genomic_DNA"/>
</dbReference>
<evidence type="ECO:0000313" key="3">
    <source>
        <dbReference type="Proteomes" id="UP000503011"/>
    </source>
</evidence>
<dbReference type="InterPro" id="IPR023286">
    <property type="entry name" value="ABATE_dom_sf"/>
</dbReference>
<keyword evidence="3" id="KW-1185">Reference proteome</keyword>
<dbReference type="PANTHER" id="PTHR35525:SF3">
    <property type="entry name" value="BLL6575 PROTEIN"/>
    <property type="match status" value="1"/>
</dbReference>
<evidence type="ECO:0000313" key="2">
    <source>
        <dbReference type="EMBL" id="BCB84126.1"/>
    </source>
</evidence>
<dbReference type="InterPro" id="IPR010852">
    <property type="entry name" value="ABATE"/>
</dbReference>
<organism evidence="2 3">
    <name type="scientific">Phytohabitans suffuscus</name>
    <dbReference type="NCBI Taxonomy" id="624315"/>
    <lineage>
        <taxon>Bacteria</taxon>
        <taxon>Bacillati</taxon>
        <taxon>Actinomycetota</taxon>
        <taxon>Actinomycetes</taxon>
        <taxon>Micromonosporales</taxon>
        <taxon>Micromonosporaceae</taxon>
    </lineage>
</organism>
<dbReference type="RefSeq" id="WP_173155169.1">
    <property type="nucleotide sequence ID" value="NZ_AP022871.1"/>
</dbReference>
<dbReference type="Pfam" id="PF11706">
    <property type="entry name" value="zf-CGNR"/>
    <property type="match status" value="1"/>
</dbReference>
<reference evidence="2 3" key="2">
    <citation type="submission" date="2020-03" db="EMBL/GenBank/DDBJ databases">
        <authorList>
            <person name="Ichikawa N."/>
            <person name="Kimura A."/>
            <person name="Kitahashi Y."/>
            <person name="Uohara A."/>
        </authorList>
    </citation>
    <scope>NUCLEOTIDE SEQUENCE [LARGE SCALE GENOMIC DNA]</scope>
    <source>
        <strain evidence="2 3">NBRC 105367</strain>
    </source>
</reference>
<proteinExistence type="predicted"/>